<accession>A0A100WMY9</accession>
<comment type="caution">
    <text evidence="2">The sequence shown here is derived from an EMBL/GenBank/DDBJ whole genome shotgun (WGS) entry which is preliminary data.</text>
</comment>
<reference evidence="2 3" key="1">
    <citation type="journal article" date="2016" name="Genome Announc.">
        <title>Draft Genome Sequences of Five Rapidly Growing Mycobacterium Species, M. thermoresistibile, M. fortuitum subsp. acetamidolyticum, M. canariasense, M. brisbanense, and M. novocastrense.</title>
        <authorList>
            <person name="Katahira K."/>
            <person name="Ogura Y."/>
            <person name="Gotoh Y."/>
            <person name="Hayashi T."/>
        </authorList>
    </citation>
    <scope>NUCLEOTIDE SEQUENCE [LARGE SCALE GENOMIC DNA]</scope>
    <source>
        <strain evidence="2 3">JCM6368</strain>
    </source>
</reference>
<keyword evidence="1" id="KW-1133">Transmembrane helix</keyword>
<dbReference type="RefSeq" id="WP_061262794.1">
    <property type="nucleotide sequence ID" value="NZ_BCSZ01000012.1"/>
</dbReference>
<feature type="transmembrane region" description="Helical" evidence="1">
    <location>
        <begin position="7"/>
        <end position="23"/>
    </location>
</feature>
<organism evidence="2 3">
    <name type="scientific">Mycolicibacterium fortuitum subsp. acetamidolyticum</name>
    <dbReference type="NCBI Taxonomy" id="144550"/>
    <lineage>
        <taxon>Bacteria</taxon>
        <taxon>Bacillati</taxon>
        <taxon>Actinomycetota</taxon>
        <taxon>Actinomycetes</taxon>
        <taxon>Mycobacteriales</taxon>
        <taxon>Mycobacteriaceae</taxon>
        <taxon>Mycolicibacterium</taxon>
    </lineage>
</organism>
<dbReference type="Proteomes" id="UP000069705">
    <property type="component" value="Unassembled WGS sequence"/>
</dbReference>
<gene>
    <name evidence="2" type="ORF">RMCFA_1300</name>
</gene>
<name>A0A100WMY9_MYCFO</name>
<keyword evidence="1" id="KW-0472">Membrane</keyword>
<dbReference type="AlphaFoldDB" id="A0A100WMY9"/>
<keyword evidence="1" id="KW-0812">Transmembrane</keyword>
<proteinExistence type="predicted"/>
<reference evidence="3" key="2">
    <citation type="submission" date="2016-02" db="EMBL/GenBank/DDBJ databases">
        <title>Draft genome sequence of five rapidly growing Mycobacterium species.</title>
        <authorList>
            <person name="Katahira K."/>
            <person name="Gotou Y."/>
            <person name="Iida K."/>
            <person name="Ogura Y."/>
            <person name="Hayashi T."/>
        </authorList>
    </citation>
    <scope>NUCLEOTIDE SEQUENCE [LARGE SCALE GENOMIC DNA]</scope>
    <source>
        <strain evidence="3">JCM6368</strain>
    </source>
</reference>
<evidence type="ECO:0008006" key="4">
    <source>
        <dbReference type="Google" id="ProtNLM"/>
    </source>
</evidence>
<evidence type="ECO:0000313" key="2">
    <source>
        <dbReference type="EMBL" id="GAT01186.1"/>
    </source>
</evidence>
<feature type="transmembrane region" description="Helical" evidence="1">
    <location>
        <begin position="29"/>
        <end position="46"/>
    </location>
</feature>
<sequence>MQILGGIAIAAIFIVFLAVVFVAVFVQQFWPYLIIGALAWAGYKFMKYYRRDDSYGAPPPLPPDHYRD</sequence>
<evidence type="ECO:0000256" key="1">
    <source>
        <dbReference type="SAM" id="Phobius"/>
    </source>
</evidence>
<protein>
    <recommendedName>
        <fullName evidence="4">Transmembrane protein</fullName>
    </recommendedName>
</protein>
<dbReference type="EMBL" id="BCSZ01000012">
    <property type="protein sequence ID" value="GAT01186.1"/>
    <property type="molecule type" value="Genomic_DNA"/>
</dbReference>
<evidence type="ECO:0000313" key="3">
    <source>
        <dbReference type="Proteomes" id="UP000069705"/>
    </source>
</evidence>